<dbReference type="Gene3D" id="1.10.287.1490">
    <property type="match status" value="1"/>
</dbReference>
<organism evidence="3 4">
    <name type="scientific">Halobacillus litoralis</name>
    <dbReference type="NCBI Taxonomy" id="45668"/>
    <lineage>
        <taxon>Bacteria</taxon>
        <taxon>Bacillati</taxon>
        <taxon>Bacillota</taxon>
        <taxon>Bacilli</taxon>
        <taxon>Bacillales</taxon>
        <taxon>Bacillaceae</taxon>
        <taxon>Halobacillus</taxon>
    </lineage>
</organism>
<dbReference type="GeneID" id="78005990"/>
<accession>A0A845F808</accession>
<reference evidence="3 4" key="1">
    <citation type="submission" date="2019-11" db="EMBL/GenBank/DDBJ databases">
        <title>Genome sequences of 17 halophilic strains isolated from different environments.</title>
        <authorList>
            <person name="Furrow R.E."/>
        </authorList>
    </citation>
    <scope>NUCLEOTIDE SEQUENCE [LARGE SCALE GENOMIC DNA]</scope>
    <source>
        <strain evidence="3 4">SL-4</strain>
    </source>
</reference>
<dbReference type="InterPro" id="IPR056615">
    <property type="entry name" value="FAZ1_C"/>
</dbReference>
<evidence type="ECO:0000256" key="1">
    <source>
        <dbReference type="SAM" id="MobiDB-lite"/>
    </source>
</evidence>
<dbReference type="RefSeq" id="WP_160911168.1">
    <property type="nucleotide sequence ID" value="NZ_WMFA01000001.1"/>
</dbReference>
<evidence type="ECO:0000313" key="4">
    <source>
        <dbReference type="Proteomes" id="UP000450457"/>
    </source>
</evidence>
<feature type="domain" description="FAZ1 C-terminal region" evidence="2">
    <location>
        <begin position="99"/>
        <end position="125"/>
    </location>
</feature>
<dbReference type="EMBL" id="WMFA01000001">
    <property type="protein sequence ID" value="MYL69846.1"/>
    <property type="molecule type" value="Genomic_DNA"/>
</dbReference>
<name>A0A845F808_9BACI</name>
<comment type="caution">
    <text evidence="3">The sequence shown here is derived from an EMBL/GenBank/DDBJ whole genome shotgun (WGS) entry which is preliminary data.</text>
</comment>
<dbReference type="AlphaFoldDB" id="A0A845F808"/>
<gene>
    <name evidence="3" type="ORF">GLW00_03235</name>
</gene>
<dbReference type="OrthoDB" id="2880256at2"/>
<proteinExistence type="predicted"/>
<sequence>MGFLSAKATIAGVVGASAIAGGVMFTGGETVDNVKDQLVDLKNKVVQYEANEDSLLHKIGLIKADATAKLTDANGKIVDAKTKINDLEAEKSFLQKQVEKLSGEVAQLEADNEQLSSDLADKIAELEAKQAQLDAVNADLEMTKAELDQLQKEYNALAEQNAANESEINRLTAEVEKANSKVAELKDVSDKVSEATEGSEPLSQEELDGLGTDVEPDVFTEELVVENLKLTYIQNGQSEEFKSEHPELDIKEGDRVWRITNNNTFKVYVEYRMAGGGTSGEVVAEPDKTFYMTGQGGTMIIKWQDENGEWHQSTKAGA</sequence>
<dbReference type="Pfam" id="PF23404">
    <property type="entry name" value="FAZ1_C"/>
    <property type="match status" value="1"/>
</dbReference>
<dbReference type="Proteomes" id="UP000450457">
    <property type="component" value="Unassembled WGS sequence"/>
</dbReference>
<evidence type="ECO:0000259" key="2">
    <source>
        <dbReference type="Pfam" id="PF23404"/>
    </source>
</evidence>
<feature type="region of interest" description="Disordered" evidence="1">
    <location>
        <begin position="186"/>
        <end position="210"/>
    </location>
</feature>
<protein>
    <recommendedName>
        <fullName evidence="2">FAZ1 C-terminal region domain-containing protein</fullName>
    </recommendedName>
</protein>
<evidence type="ECO:0000313" key="3">
    <source>
        <dbReference type="EMBL" id="MYL69846.1"/>
    </source>
</evidence>